<evidence type="ECO:0000313" key="3">
    <source>
        <dbReference type="Proteomes" id="UP001470230"/>
    </source>
</evidence>
<dbReference type="PANTHER" id="PTHR24159">
    <property type="match status" value="1"/>
</dbReference>
<evidence type="ECO:0008006" key="4">
    <source>
        <dbReference type="Google" id="ProtNLM"/>
    </source>
</evidence>
<keyword evidence="1" id="KW-0175">Coiled coil</keyword>
<sequence length="369" mass="44288">MDIKDYMQKMNNYLENLTEYLDKEDDYQENFKNIENFQKIILDQGDTYLITELLILISKISNNHFRSSNFFSKIEKILSLFSDKIKQTLSNLEIFKIFHHNKRILLFLYEESIITFDQSLVDEMIHPKFSTSGLIQFFYHEIKTFLPDQKIESNESEINSYETDEFEEKRKQGENDRHICQLIRSDSIDEFVVYMNQTNYSINNSIQESIFETNEFLLENTPSLIEYSAFFGSIQIFNYLYLNEAVLTPSIWLYAVHGRNPEMIHFLEDKKDIITEITYAECFTESIKCFHNEIANYIRDNRLDDSSINDYNHYDFIFRYHNYLFFPENISNSSIAFYYLCKYNYIYLVKKVLMLNQVNTGELIIQTKF</sequence>
<comment type="caution">
    <text evidence="2">The sequence shown here is derived from an EMBL/GenBank/DDBJ whole genome shotgun (WGS) entry which is preliminary data.</text>
</comment>
<name>A0ABR2HH58_9EUKA</name>
<accession>A0ABR2HH58</accession>
<dbReference type="EMBL" id="JAPFFF010000028">
    <property type="protein sequence ID" value="KAK8847154.1"/>
    <property type="molecule type" value="Genomic_DNA"/>
</dbReference>
<evidence type="ECO:0000313" key="2">
    <source>
        <dbReference type="EMBL" id="KAK8847154.1"/>
    </source>
</evidence>
<protein>
    <recommendedName>
        <fullName evidence="4">DUF3447 domain-containing protein</fullName>
    </recommendedName>
</protein>
<keyword evidence="3" id="KW-1185">Reference proteome</keyword>
<dbReference type="Proteomes" id="UP001470230">
    <property type="component" value="Unassembled WGS sequence"/>
</dbReference>
<organism evidence="2 3">
    <name type="scientific">Tritrichomonas musculus</name>
    <dbReference type="NCBI Taxonomy" id="1915356"/>
    <lineage>
        <taxon>Eukaryota</taxon>
        <taxon>Metamonada</taxon>
        <taxon>Parabasalia</taxon>
        <taxon>Tritrichomonadida</taxon>
        <taxon>Tritrichomonadidae</taxon>
        <taxon>Tritrichomonas</taxon>
    </lineage>
</organism>
<gene>
    <name evidence="2" type="ORF">M9Y10_019737</name>
</gene>
<evidence type="ECO:0000256" key="1">
    <source>
        <dbReference type="SAM" id="Coils"/>
    </source>
</evidence>
<proteinExistence type="predicted"/>
<reference evidence="2 3" key="1">
    <citation type="submission" date="2024-04" db="EMBL/GenBank/DDBJ databases">
        <title>Tritrichomonas musculus Genome.</title>
        <authorList>
            <person name="Alves-Ferreira E."/>
            <person name="Grigg M."/>
            <person name="Lorenzi H."/>
            <person name="Galac M."/>
        </authorList>
    </citation>
    <scope>NUCLEOTIDE SEQUENCE [LARGE SCALE GENOMIC DNA]</scope>
    <source>
        <strain evidence="2 3">EAF2021</strain>
    </source>
</reference>
<feature type="coiled-coil region" evidence="1">
    <location>
        <begin position="3"/>
        <end position="30"/>
    </location>
</feature>
<dbReference type="PANTHER" id="PTHR24159:SF5">
    <property type="entry name" value="ANK_REP_REGION DOMAIN-CONTAINING PROTEIN"/>
    <property type="match status" value="1"/>
</dbReference>